<reference evidence="3" key="2">
    <citation type="submission" date="2013-12" db="EMBL/GenBank/DDBJ databases">
        <title>Evolution of pathogenesis and genome organization in the Tremellales.</title>
        <authorList>
            <person name="Cuomo C."/>
            <person name="Litvintseva A."/>
            <person name="Heitman J."/>
            <person name="Chen Y."/>
            <person name="Sun S."/>
            <person name="Springer D."/>
            <person name="Dromer F."/>
            <person name="Young S."/>
            <person name="Zeng Q."/>
            <person name="Chapman S."/>
            <person name="Gujja S."/>
            <person name="Saif S."/>
            <person name="Birren B."/>
        </authorList>
    </citation>
    <scope>NUCLEOTIDE SEQUENCE [LARGE SCALE GENOMIC DNA]</scope>
    <source>
        <strain evidence="3">BCC8398</strain>
    </source>
</reference>
<dbReference type="OrthoDB" id="2565151at2759"/>
<name>A0A1B9H3B9_9TREE</name>
<keyword evidence="3" id="KW-1185">Reference proteome</keyword>
<accession>A0A1B9H3B9</accession>
<feature type="region of interest" description="Disordered" evidence="1">
    <location>
        <begin position="259"/>
        <end position="304"/>
    </location>
</feature>
<dbReference type="EMBL" id="KV700122">
    <property type="protein sequence ID" value="OCF37772.1"/>
    <property type="molecule type" value="Genomic_DNA"/>
</dbReference>
<dbReference type="AlphaFoldDB" id="A0A1B9H3B9"/>
<dbReference type="Proteomes" id="UP000092666">
    <property type="component" value="Unassembled WGS sequence"/>
</dbReference>
<proteinExistence type="predicted"/>
<feature type="compositionally biased region" description="Low complexity" evidence="1">
    <location>
        <begin position="135"/>
        <end position="148"/>
    </location>
</feature>
<evidence type="ECO:0000313" key="3">
    <source>
        <dbReference type="Proteomes" id="UP000092666"/>
    </source>
</evidence>
<evidence type="ECO:0000256" key="1">
    <source>
        <dbReference type="SAM" id="MobiDB-lite"/>
    </source>
</evidence>
<organism evidence="2 3">
    <name type="scientific">Kwoniella heveanensis BCC8398</name>
    <dbReference type="NCBI Taxonomy" id="1296120"/>
    <lineage>
        <taxon>Eukaryota</taxon>
        <taxon>Fungi</taxon>
        <taxon>Dikarya</taxon>
        <taxon>Basidiomycota</taxon>
        <taxon>Agaricomycotina</taxon>
        <taxon>Tremellomycetes</taxon>
        <taxon>Tremellales</taxon>
        <taxon>Cryptococcaceae</taxon>
        <taxon>Kwoniella</taxon>
    </lineage>
</organism>
<sequence>MPRSSNQNSGPARAGEKVWHVYRDSIDWHTDPHGSMQDTEFRGIYYSFREAKAAARGDLLTEWDRDFFVGYEEDEENSDADRRFEINAECPEGETMRVYVEEYTLPPRPGTLVPAPSTATATAPAGRPLADISESLAQRSSASAARAQPSDFPTTPTLPSKVYIIRESTTEHHTDRQGRTKVQSKFAYTSLREANAAGYKVYCKKHLASCEEEDNGNDDSETGCFKGSKMVARGRIDTWYIEVKEMDLVVPKVKQLKGVKRASTGDGGTTAGSRGSAAASASASKRQRTSHGGASGVVDLTAND</sequence>
<evidence type="ECO:0000313" key="2">
    <source>
        <dbReference type="EMBL" id="OCF37772.1"/>
    </source>
</evidence>
<feature type="compositionally biased region" description="Low complexity" evidence="1">
    <location>
        <begin position="271"/>
        <end position="284"/>
    </location>
</feature>
<protein>
    <submittedName>
        <fullName evidence="2">Uncharacterized protein</fullName>
    </submittedName>
</protein>
<feature type="region of interest" description="Disordered" evidence="1">
    <location>
        <begin position="135"/>
        <end position="158"/>
    </location>
</feature>
<reference evidence="2 3" key="1">
    <citation type="submission" date="2013-07" db="EMBL/GenBank/DDBJ databases">
        <title>The Genome Sequence of Cryptococcus heveanensis BCC8398.</title>
        <authorList>
            <consortium name="The Broad Institute Genome Sequencing Platform"/>
            <person name="Cuomo C."/>
            <person name="Litvintseva A."/>
            <person name="Chen Y."/>
            <person name="Heitman J."/>
            <person name="Sun S."/>
            <person name="Springer D."/>
            <person name="Dromer F."/>
            <person name="Young S.K."/>
            <person name="Zeng Q."/>
            <person name="Gargeya S."/>
            <person name="Fitzgerald M."/>
            <person name="Abouelleil A."/>
            <person name="Alvarado L."/>
            <person name="Berlin A.M."/>
            <person name="Chapman S.B."/>
            <person name="Dewar J."/>
            <person name="Goldberg J."/>
            <person name="Griggs A."/>
            <person name="Gujja S."/>
            <person name="Hansen M."/>
            <person name="Howarth C."/>
            <person name="Imamovic A."/>
            <person name="Larimer J."/>
            <person name="McCowan C."/>
            <person name="Murphy C."/>
            <person name="Pearson M."/>
            <person name="Priest M."/>
            <person name="Roberts A."/>
            <person name="Saif S."/>
            <person name="Shea T."/>
            <person name="Sykes S."/>
            <person name="Wortman J."/>
            <person name="Nusbaum C."/>
            <person name="Birren B."/>
        </authorList>
    </citation>
    <scope>NUCLEOTIDE SEQUENCE [LARGE SCALE GENOMIC DNA]</scope>
    <source>
        <strain evidence="2 3">BCC8398</strain>
    </source>
</reference>
<gene>
    <name evidence="2" type="ORF">I316_00899</name>
</gene>